<comment type="caution">
    <text evidence="1">The sequence shown here is derived from an EMBL/GenBank/DDBJ whole genome shotgun (WGS) entry which is preliminary data.</text>
</comment>
<sequence length="81" mass="9136">MTLFKKPKNGEELRNTNVIIGYLDGMAIIENEYGKRFFVECEPEQMPIGTYVDNNAVSPVTELDKSIQRAITETFGKGGDY</sequence>
<proteinExistence type="predicted"/>
<evidence type="ECO:0000313" key="1">
    <source>
        <dbReference type="EMBL" id="RHA89868.1"/>
    </source>
</evidence>
<dbReference type="RefSeq" id="WP_118580686.1">
    <property type="nucleotide sequence ID" value="NZ_CABJFX010000008.1"/>
</dbReference>
<protein>
    <submittedName>
        <fullName evidence="1">Uncharacterized protein</fullName>
    </submittedName>
</protein>
<organism evidence="1 2">
    <name type="scientific">Roseburia inulinivorans</name>
    <dbReference type="NCBI Taxonomy" id="360807"/>
    <lineage>
        <taxon>Bacteria</taxon>
        <taxon>Bacillati</taxon>
        <taxon>Bacillota</taxon>
        <taxon>Clostridia</taxon>
        <taxon>Lachnospirales</taxon>
        <taxon>Lachnospiraceae</taxon>
        <taxon>Roseburia</taxon>
    </lineage>
</organism>
<reference evidence="1 2" key="1">
    <citation type="submission" date="2018-08" db="EMBL/GenBank/DDBJ databases">
        <title>A genome reference for cultivated species of the human gut microbiota.</title>
        <authorList>
            <person name="Zou Y."/>
            <person name="Xue W."/>
            <person name="Luo G."/>
        </authorList>
    </citation>
    <scope>NUCLEOTIDE SEQUENCE [LARGE SCALE GENOMIC DNA]</scope>
    <source>
        <strain evidence="1 2">AM42-1AC</strain>
    </source>
</reference>
<dbReference type="AlphaFoldDB" id="A0A3R6AFJ4"/>
<dbReference type="EMBL" id="QSFX01000008">
    <property type="protein sequence ID" value="RHA89868.1"/>
    <property type="molecule type" value="Genomic_DNA"/>
</dbReference>
<accession>A0A3R6AFJ4</accession>
<dbReference type="Proteomes" id="UP000283492">
    <property type="component" value="Unassembled WGS sequence"/>
</dbReference>
<name>A0A3R6AFJ4_9FIRM</name>
<evidence type="ECO:0000313" key="2">
    <source>
        <dbReference type="Proteomes" id="UP000283492"/>
    </source>
</evidence>
<gene>
    <name evidence="1" type="ORF">DW914_06510</name>
</gene>